<evidence type="ECO:0000313" key="4">
    <source>
        <dbReference type="EMBL" id="EFC47054.1"/>
    </source>
</evidence>
<dbReference type="Proteomes" id="UP000006671">
    <property type="component" value="Unassembled WGS sequence"/>
</dbReference>
<dbReference type="VEuPathDB" id="AmoebaDB:NAEGRDRAFT_64911"/>
<feature type="compositionally biased region" description="Low complexity" evidence="2">
    <location>
        <begin position="1"/>
        <end position="17"/>
    </location>
</feature>
<dbReference type="GO" id="GO:0005886">
    <property type="term" value="C:plasma membrane"/>
    <property type="evidence" value="ECO:0007669"/>
    <property type="project" value="TreeGrafter"/>
</dbReference>
<organism evidence="5">
    <name type="scientific">Naegleria gruberi</name>
    <name type="common">Amoeba</name>
    <dbReference type="NCBI Taxonomy" id="5762"/>
    <lineage>
        <taxon>Eukaryota</taxon>
        <taxon>Discoba</taxon>
        <taxon>Heterolobosea</taxon>
        <taxon>Tetramitia</taxon>
        <taxon>Eutetramitia</taxon>
        <taxon>Vahlkampfiidae</taxon>
        <taxon>Naegleria</taxon>
    </lineage>
</organism>
<dbReference type="PANTHER" id="PTHR19305">
    <property type="entry name" value="SYNAPTOSOMAL ASSOCIATED PROTEIN"/>
    <property type="match status" value="1"/>
</dbReference>
<accession>D2V7S8</accession>
<dbReference type="AlphaFoldDB" id="D2V7S8"/>
<comment type="similarity">
    <text evidence="1">Belongs to the SNAP-25 family.</text>
</comment>
<dbReference type="SUPFAM" id="SSF58038">
    <property type="entry name" value="SNARE fusion complex"/>
    <property type="match status" value="1"/>
</dbReference>
<keyword evidence="5" id="KW-1185">Reference proteome</keyword>
<dbReference type="RefSeq" id="XP_002679798.1">
    <property type="nucleotide sequence ID" value="XM_002679752.1"/>
</dbReference>
<protein>
    <submittedName>
        <fullName evidence="4">Predicted protein</fullName>
    </submittedName>
</protein>
<feature type="domain" description="T-SNARE coiled-coil homology" evidence="3">
    <location>
        <begin position="32"/>
        <end position="94"/>
    </location>
</feature>
<reference evidence="4 5" key="1">
    <citation type="journal article" date="2010" name="Cell">
        <title>The genome of Naegleria gruberi illuminates early eukaryotic versatility.</title>
        <authorList>
            <person name="Fritz-Laylin L.K."/>
            <person name="Prochnik S.E."/>
            <person name="Ginger M.L."/>
            <person name="Dacks J.B."/>
            <person name="Carpenter M.L."/>
            <person name="Field M.C."/>
            <person name="Kuo A."/>
            <person name="Paredez A."/>
            <person name="Chapman J."/>
            <person name="Pham J."/>
            <person name="Shu S."/>
            <person name="Neupane R."/>
            <person name="Cipriano M."/>
            <person name="Mancuso J."/>
            <person name="Tu H."/>
            <person name="Salamov A."/>
            <person name="Lindquist E."/>
            <person name="Shapiro H."/>
            <person name="Lucas S."/>
            <person name="Grigoriev I.V."/>
            <person name="Cande W.Z."/>
            <person name="Fulton C."/>
            <person name="Rokhsar D.S."/>
            <person name="Dawson S.C."/>
        </authorList>
    </citation>
    <scope>NUCLEOTIDE SEQUENCE [LARGE SCALE GENOMIC DNA]</scope>
    <source>
        <strain evidence="4 5">NEG-M</strain>
    </source>
</reference>
<dbReference type="OMA" id="RAQKHRY"/>
<evidence type="ECO:0000256" key="2">
    <source>
        <dbReference type="SAM" id="MobiDB-lite"/>
    </source>
</evidence>
<proteinExistence type="inferred from homology"/>
<name>D2V7S8_NAEGR</name>
<dbReference type="EMBL" id="GG738856">
    <property type="protein sequence ID" value="EFC47054.1"/>
    <property type="molecule type" value="Genomic_DNA"/>
</dbReference>
<dbReference type="SMART" id="SM00397">
    <property type="entry name" value="t_SNARE"/>
    <property type="match status" value="1"/>
</dbReference>
<feature type="region of interest" description="Disordered" evidence="2">
    <location>
        <begin position="1"/>
        <end position="20"/>
    </location>
</feature>
<gene>
    <name evidence="4" type="ORF">NAEGRDRAFT_64911</name>
</gene>
<feature type="region of interest" description="Disordered" evidence="2">
    <location>
        <begin position="88"/>
        <end position="114"/>
    </location>
</feature>
<dbReference type="CDD" id="cd15841">
    <property type="entry name" value="SNARE_Qc"/>
    <property type="match status" value="1"/>
</dbReference>
<dbReference type="GeneID" id="8861231"/>
<dbReference type="PROSITE" id="PS50192">
    <property type="entry name" value="T_SNARE"/>
    <property type="match status" value="1"/>
</dbReference>
<dbReference type="InterPro" id="IPR000727">
    <property type="entry name" value="T_SNARE_dom"/>
</dbReference>
<dbReference type="InParanoid" id="D2V7S8"/>
<dbReference type="KEGG" id="ngr:NAEGRDRAFT_64911"/>
<evidence type="ECO:0000256" key="1">
    <source>
        <dbReference type="ARBA" id="ARBA00009480"/>
    </source>
</evidence>
<feature type="compositionally biased region" description="Low complexity" evidence="2">
    <location>
        <begin position="98"/>
        <end position="108"/>
    </location>
</feature>
<dbReference type="Gene3D" id="1.20.5.110">
    <property type="match status" value="1"/>
</dbReference>
<evidence type="ECO:0000259" key="3">
    <source>
        <dbReference type="PROSITE" id="PS50192"/>
    </source>
</evidence>
<dbReference type="PANTHER" id="PTHR19305:SF9">
    <property type="entry name" value="SYNAPTOSOMAL-ASSOCIATED PROTEIN 29"/>
    <property type="match status" value="1"/>
</dbReference>
<dbReference type="OrthoDB" id="546861at2759"/>
<evidence type="ECO:0000313" key="5">
    <source>
        <dbReference type="Proteomes" id="UP000006671"/>
    </source>
</evidence>
<sequence length="114" mass="12936">MSKVSSSTNQNNLSTTSKTIPSNYEEYLKIQKAHRDRQDEQLDRLYNSVVRVKNIATAIGNELDDQTTTLEEIEEGVEKASFKLKQNNKKLDKLNGESSKSSSSSSFSLFGWLW</sequence>